<dbReference type="Gene3D" id="1.25.40.10">
    <property type="entry name" value="Tetratricopeptide repeat domain"/>
    <property type="match status" value="1"/>
</dbReference>
<accession>A0A4R7JTI2</accession>
<dbReference type="InterPro" id="IPR013360">
    <property type="entry name" value="Pilus_4_PilW"/>
</dbReference>
<evidence type="ECO:0000256" key="2">
    <source>
        <dbReference type="ARBA" id="ARBA00022803"/>
    </source>
</evidence>
<dbReference type="InterPro" id="IPR019734">
    <property type="entry name" value="TPR_rpt"/>
</dbReference>
<sequence length="267" mass="30584">MIRQVSKYFLGAILIAFVAVSLTSCVTQRQGAFSSEADKKEAEKAYVRLGLAYIQDENYERARRHLDRALEINDESAPALAAKALISQEQGEYQLAESRFREALEYDSDYTRGRSHFGVFLYNQKRYEEAFEQFRQASKDMDFEERAGVFVNLGRAADKLGRHVEAANAYKRAMRLDRGNLRAHLGAVAALVDAGRYDEARPLFDQLEARIRRSSQANHTPRSLWAGIRIAQHEGNQDEVASLALQLRKRFPDSKEHREYRSMKTDD</sequence>
<evidence type="ECO:0000313" key="4">
    <source>
        <dbReference type="EMBL" id="TDT41632.1"/>
    </source>
</evidence>
<dbReference type="SMART" id="SM00028">
    <property type="entry name" value="TPR"/>
    <property type="match status" value="4"/>
</dbReference>
<evidence type="ECO:0000313" key="5">
    <source>
        <dbReference type="Proteomes" id="UP000295830"/>
    </source>
</evidence>
<dbReference type="Proteomes" id="UP000295830">
    <property type="component" value="Unassembled WGS sequence"/>
</dbReference>
<dbReference type="InterPro" id="IPR011990">
    <property type="entry name" value="TPR-like_helical_dom_sf"/>
</dbReference>
<feature type="repeat" description="TPR" evidence="3">
    <location>
        <begin position="147"/>
        <end position="180"/>
    </location>
</feature>
<dbReference type="InterPro" id="IPR013105">
    <property type="entry name" value="TPR_2"/>
</dbReference>
<dbReference type="NCBIfam" id="TIGR02521">
    <property type="entry name" value="type_IV_pilW"/>
    <property type="match status" value="1"/>
</dbReference>
<feature type="repeat" description="TPR" evidence="3">
    <location>
        <begin position="43"/>
        <end position="76"/>
    </location>
</feature>
<dbReference type="PROSITE" id="PS50293">
    <property type="entry name" value="TPR_REGION"/>
    <property type="match status" value="1"/>
</dbReference>
<comment type="caution">
    <text evidence="4">The sequence shown here is derived from an EMBL/GenBank/DDBJ whole genome shotgun (WGS) entry which is preliminary data.</text>
</comment>
<dbReference type="Pfam" id="PF13432">
    <property type="entry name" value="TPR_16"/>
    <property type="match status" value="1"/>
</dbReference>
<dbReference type="PANTHER" id="PTHR12558:SF13">
    <property type="entry name" value="CELL DIVISION CYCLE PROTEIN 27 HOMOLOG"/>
    <property type="match status" value="1"/>
</dbReference>
<dbReference type="Pfam" id="PF14559">
    <property type="entry name" value="TPR_19"/>
    <property type="match status" value="1"/>
</dbReference>
<dbReference type="PANTHER" id="PTHR12558">
    <property type="entry name" value="CELL DIVISION CYCLE 16,23,27"/>
    <property type="match status" value="1"/>
</dbReference>
<dbReference type="SUPFAM" id="SSF48452">
    <property type="entry name" value="TPR-like"/>
    <property type="match status" value="1"/>
</dbReference>
<reference evidence="4 5" key="1">
    <citation type="submission" date="2019-03" db="EMBL/GenBank/DDBJ databases">
        <title>Genomic Encyclopedia of Type Strains, Phase IV (KMG-IV): sequencing the most valuable type-strain genomes for metagenomic binning, comparative biology and taxonomic classification.</title>
        <authorList>
            <person name="Goeker M."/>
        </authorList>
    </citation>
    <scope>NUCLEOTIDE SEQUENCE [LARGE SCALE GENOMIC DNA]</scope>
    <source>
        <strain evidence="4 5">DSM 15505</strain>
    </source>
</reference>
<evidence type="ECO:0000256" key="3">
    <source>
        <dbReference type="PROSITE-ProRule" id="PRU00339"/>
    </source>
</evidence>
<dbReference type="OrthoDB" id="129043at2"/>
<name>A0A4R7JTI2_9GAMM</name>
<gene>
    <name evidence="4" type="ORF">DES49_1733</name>
</gene>
<evidence type="ECO:0000256" key="1">
    <source>
        <dbReference type="ARBA" id="ARBA00022737"/>
    </source>
</evidence>
<keyword evidence="5" id="KW-1185">Reference proteome</keyword>
<keyword evidence="1" id="KW-0677">Repeat</keyword>
<dbReference type="Pfam" id="PF07719">
    <property type="entry name" value="TPR_2"/>
    <property type="match status" value="1"/>
</dbReference>
<keyword evidence="2 3" id="KW-0802">TPR repeat</keyword>
<dbReference type="EMBL" id="SOAX01000003">
    <property type="protein sequence ID" value="TDT41632.1"/>
    <property type="molecule type" value="Genomic_DNA"/>
</dbReference>
<dbReference type="RefSeq" id="WP_133735987.1">
    <property type="nucleotide sequence ID" value="NZ_SOAX01000003.1"/>
</dbReference>
<dbReference type="PROSITE" id="PS50005">
    <property type="entry name" value="TPR"/>
    <property type="match status" value="2"/>
</dbReference>
<organism evidence="4 5">
    <name type="scientific">Halospina denitrificans</name>
    <dbReference type="NCBI Taxonomy" id="332522"/>
    <lineage>
        <taxon>Bacteria</taxon>
        <taxon>Pseudomonadati</taxon>
        <taxon>Pseudomonadota</taxon>
        <taxon>Gammaproteobacteria</taxon>
        <taxon>Halospina</taxon>
    </lineage>
</organism>
<protein>
    <submittedName>
        <fullName evidence="4">Type IV pilus assembly protein PilF</fullName>
    </submittedName>
</protein>
<dbReference type="AlphaFoldDB" id="A0A4R7JTI2"/>
<dbReference type="PROSITE" id="PS51257">
    <property type="entry name" value="PROKAR_LIPOPROTEIN"/>
    <property type="match status" value="1"/>
</dbReference>
<proteinExistence type="predicted"/>